<evidence type="ECO:0000256" key="3">
    <source>
        <dbReference type="RuleBase" id="RU003476"/>
    </source>
</evidence>
<dbReference type="Gene3D" id="3.90.79.10">
    <property type="entry name" value="Nucleoside Triphosphate Pyrophosphohydrolase"/>
    <property type="match status" value="1"/>
</dbReference>
<dbReference type="RefSeq" id="WP_107325816.1">
    <property type="nucleotide sequence ID" value="NZ_NHSP01000018.1"/>
</dbReference>
<dbReference type="PRINTS" id="PR00502">
    <property type="entry name" value="NUDIXFAMILY"/>
</dbReference>
<keyword evidence="6" id="KW-1185">Reference proteome</keyword>
<evidence type="ECO:0000259" key="4">
    <source>
        <dbReference type="PROSITE" id="PS51462"/>
    </source>
</evidence>
<evidence type="ECO:0000256" key="2">
    <source>
        <dbReference type="ARBA" id="ARBA00022801"/>
    </source>
</evidence>
<comment type="cofactor">
    <cofactor evidence="1">
        <name>Mg(2+)</name>
        <dbReference type="ChEBI" id="CHEBI:18420"/>
    </cofactor>
</comment>
<gene>
    <name evidence="5" type="ORF">C5F46_13135</name>
</gene>
<comment type="similarity">
    <text evidence="3">Belongs to the Nudix hydrolase family.</text>
</comment>
<proteinExistence type="inferred from homology"/>
<dbReference type="PANTHER" id="PTHR43736">
    <property type="entry name" value="ADP-RIBOSE PYROPHOSPHATASE"/>
    <property type="match status" value="1"/>
</dbReference>
<reference evidence="5 6" key="1">
    <citation type="submission" date="2018-03" db="EMBL/GenBank/DDBJ databases">
        <title>Rhodobacter veldkampii.</title>
        <authorList>
            <person name="Meyer T.E."/>
            <person name="Miller S."/>
            <person name="Lodha T."/>
            <person name="Gandham S."/>
            <person name="Chintalapati S."/>
            <person name="Chintalapati V.R."/>
        </authorList>
    </citation>
    <scope>NUCLEOTIDE SEQUENCE [LARGE SCALE GENOMIC DNA]</scope>
    <source>
        <strain evidence="5 6">DSM 11550</strain>
    </source>
</reference>
<dbReference type="PROSITE" id="PS00893">
    <property type="entry name" value="NUDIX_BOX"/>
    <property type="match status" value="1"/>
</dbReference>
<dbReference type="Pfam" id="PF00293">
    <property type="entry name" value="NUDIX"/>
    <property type="match status" value="1"/>
</dbReference>
<accession>A0A2T4JEB3</accession>
<keyword evidence="2 3" id="KW-0378">Hydrolase</keyword>
<dbReference type="GO" id="GO:0016787">
    <property type="term" value="F:hydrolase activity"/>
    <property type="evidence" value="ECO:0007669"/>
    <property type="project" value="UniProtKB-KW"/>
</dbReference>
<dbReference type="InterPro" id="IPR000086">
    <property type="entry name" value="NUDIX_hydrolase_dom"/>
</dbReference>
<dbReference type="PROSITE" id="PS51462">
    <property type="entry name" value="NUDIX"/>
    <property type="match status" value="1"/>
</dbReference>
<dbReference type="CDD" id="cd04673">
    <property type="entry name" value="NUDIX_ADPRase"/>
    <property type="match status" value="1"/>
</dbReference>
<sequence length="145" mass="15012">MPQLPPPVPAAIAVVLRGGCALLVRRANPPDAGRWGFPGGRIEPGETLAAAALRELREETGVEAEAVGVLTALDVLAHDAGGALAHHFVLIAQLCRWRAGEPVAGDDAQEARWVTPEEMAKLDLSDGVAALVHLAAARLGPEAGQ</sequence>
<dbReference type="SUPFAM" id="SSF55811">
    <property type="entry name" value="Nudix"/>
    <property type="match status" value="1"/>
</dbReference>
<feature type="domain" description="Nudix hydrolase" evidence="4">
    <location>
        <begin position="6"/>
        <end position="137"/>
    </location>
</feature>
<protein>
    <recommendedName>
        <fullName evidence="4">Nudix hydrolase domain-containing protein</fullName>
    </recommendedName>
</protein>
<dbReference type="EMBL" id="PZKF01000037">
    <property type="protein sequence ID" value="PTE16255.1"/>
    <property type="molecule type" value="Genomic_DNA"/>
</dbReference>
<dbReference type="PANTHER" id="PTHR43736:SF1">
    <property type="entry name" value="DIHYDRONEOPTERIN TRIPHOSPHATE DIPHOSPHATASE"/>
    <property type="match status" value="1"/>
</dbReference>
<dbReference type="InterPro" id="IPR020084">
    <property type="entry name" value="NUDIX_hydrolase_CS"/>
</dbReference>
<evidence type="ECO:0000313" key="6">
    <source>
        <dbReference type="Proteomes" id="UP000241899"/>
    </source>
</evidence>
<name>A0A2T4JEB3_9RHOB</name>
<dbReference type="AlphaFoldDB" id="A0A2T4JEB3"/>
<dbReference type="InterPro" id="IPR015797">
    <property type="entry name" value="NUDIX_hydrolase-like_dom_sf"/>
</dbReference>
<dbReference type="Proteomes" id="UP000241899">
    <property type="component" value="Unassembled WGS sequence"/>
</dbReference>
<evidence type="ECO:0000256" key="1">
    <source>
        <dbReference type="ARBA" id="ARBA00001946"/>
    </source>
</evidence>
<dbReference type="InterPro" id="IPR020476">
    <property type="entry name" value="Nudix_hydrolase"/>
</dbReference>
<evidence type="ECO:0000313" key="5">
    <source>
        <dbReference type="EMBL" id="PTE16255.1"/>
    </source>
</evidence>
<organism evidence="5 6">
    <name type="scientific">Phaeovulum veldkampii DSM 11550</name>
    <dbReference type="NCBI Taxonomy" id="1185920"/>
    <lineage>
        <taxon>Bacteria</taxon>
        <taxon>Pseudomonadati</taxon>
        <taxon>Pseudomonadota</taxon>
        <taxon>Alphaproteobacteria</taxon>
        <taxon>Rhodobacterales</taxon>
        <taxon>Paracoccaceae</taxon>
        <taxon>Phaeovulum</taxon>
    </lineage>
</organism>
<comment type="caution">
    <text evidence="5">The sequence shown here is derived from an EMBL/GenBank/DDBJ whole genome shotgun (WGS) entry which is preliminary data.</text>
</comment>
<dbReference type="OrthoDB" id="9761969at2"/>